<dbReference type="AlphaFoldDB" id="A0A1X2GS76"/>
<feature type="domain" description="Autophagy-related protein 11 C-terminal" evidence="7">
    <location>
        <begin position="399"/>
        <end position="525"/>
    </location>
</feature>
<protein>
    <recommendedName>
        <fullName evidence="4">Autophagy-related protein 11</fullName>
    </recommendedName>
</protein>
<comment type="similarity">
    <text evidence="1 4">Belongs to the ATG11 family.</text>
</comment>
<evidence type="ECO:0000256" key="6">
    <source>
        <dbReference type="SAM" id="MobiDB-lite"/>
    </source>
</evidence>
<dbReference type="Pfam" id="PF10377">
    <property type="entry name" value="ATG11"/>
    <property type="match status" value="1"/>
</dbReference>
<dbReference type="GO" id="GO:0061709">
    <property type="term" value="P:reticulophagy"/>
    <property type="evidence" value="ECO:0007669"/>
    <property type="project" value="TreeGrafter"/>
</dbReference>
<dbReference type="OrthoDB" id="447953at2759"/>
<feature type="compositionally biased region" description="Polar residues" evidence="6">
    <location>
        <begin position="615"/>
        <end position="650"/>
    </location>
</feature>
<reference evidence="8 9" key="1">
    <citation type="submission" date="2016-07" db="EMBL/GenBank/DDBJ databases">
        <title>Pervasive Adenine N6-methylation of Active Genes in Fungi.</title>
        <authorList>
            <consortium name="DOE Joint Genome Institute"/>
            <person name="Mondo S.J."/>
            <person name="Dannebaum R.O."/>
            <person name="Kuo R.C."/>
            <person name="Labutti K."/>
            <person name="Haridas S."/>
            <person name="Kuo A."/>
            <person name="Salamov A."/>
            <person name="Ahrendt S.R."/>
            <person name="Lipzen A."/>
            <person name="Sullivan W."/>
            <person name="Andreopoulos W.B."/>
            <person name="Clum A."/>
            <person name="Lindquist E."/>
            <person name="Daum C."/>
            <person name="Ramamoorthy G.K."/>
            <person name="Gryganskyi A."/>
            <person name="Culley D."/>
            <person name="Magnuson J.K."/>
            <person name="James T.Y."/>
            <person name="O'Malley M.A."/>
            <person name="Stajich J.E."/>
            <person name="Spatafora J.W."/>
            <person name="Visel A."/>
            <person name="Grigoriev I.V."/>
        </authorList>
    </citation>
    <scope>NUCLEOTIDE SEQUENCE [LARGE SCALE GENOMIC DNA]</scope>
    <source>
        <strain evidence="8 9">NRRL 3301</strain>
    </source>
</reference>
<organism evidence="8 9">
    <name type="scientific">Hesseltinella vesiculosa</name>
    <dbReference type="NCBI Taxonomy" id="101127"/>
    <lineage>
        <taxon>Eukaryota</taxon>
        <taxon>Fungi</taxon>
        <taxon>Fungi incertae sedis</taxon>
        <taxon>Mucoromycota</taxon>
        <taxon>Mucoromycotina</taxon>
        <taxon>Mucoromycetes</taxon>
        <taxon>Mucorales</taxon>
        <taxon>Cunninghamellaceae</taxon>
        <taxon>Hesseltinella</taxon>
    </lineage>
</organism>
<keyword evidence="2 4" id="KW-0072">Autophagy</keyword>
<feature type="region of interest" description="Disordered" evidence="6">
    <location>
        <begin position="533"/>
        <end position="571"/>
    </location>
</feature>
<evidence type="ECO:0000256" key="4">
    <source>
        <dbReference type="RuleBase" id="RU367075"/>
    </source>
</evidence>
<dbReference type="PANTHER" id="PTHR13222">
    <property type="entry name" value="RB1-INDUCIBLE COILED-COIL"/>
    <property type="match status" value="1"/>
</dbReference>
<evidence type="ECO:0000256" key="3">
    <source>
        <dbReference type="ARBA" id="ARBA00023054"/>
    </source>
</evidence>
<dbReference type="GO" id="GO:0034045">
    <property type="term" value="C:phagophore assembly site membrane"/>
    <property type="evidence" value="ECO:0007669"/>
    <property type="project" value="UniProtKB-SubCell"/>
</dbReference>
<feature type="compositionally biased region" description="Low complexity" evidence="6">
    <location>
        <begin position="661"/>
        <end position="671"/>
    </location>
</feature>
<dbReference type="GO" id="GO:0000045">
    <property type="term" value="P:autophagosome assembly"/>
    <property type="evidence" value="ECO:0007669"/>
    <property type="project" value="UniProtKB-UniRule"/>
</dbReference>
<evidence type="ECO:0000313" key="9">
    <source>
        <dbReference type="Proteomes" id="UP000242146"/>
    </source>
</evidence>
<feature type="coiled-coil region" evidence="5">
    <location>
        <begin position="162"/>
        <end position="235"/>
    </location>
</feature>
<dbReference type="GO" id="GO:1990316">
    <property type="term" value="C:Atg1/ULK1 kinase complex"/>
    <property type="evidence" value="ECO:0007669"/>
    <property type="project" value="TreeGrafter"/>
</dbReference>
<evidence type="ECO:0000313" key="8">
    <source>
        <dbReference type="EMBL" id="ORX60356.1"/>
    </source>
</evidence>
<dbReference type="InterPro" id="IPR019460">
    <property type="entry name" value="Atg11_C"/>
</dbReference>
<dbReference type="PANTHER" id="PTHR13222:SF1">
    <property type="entry name" value="RB1-INDUCIBLE COILED-COIL PROTEIN 1"/>
    <property type="match status" value="1"/>
</dbReference>
<accession>A0A1X2GS76</accession>
<proteinExistence type="inferred from homology"/>
<comment type="function">
    <text evidence="4">Involved in cytoplasm to vacuole transport (Cvt), pexophagy, mitophagy and nucleophagy. Recruits mitochondria for their selective degradation via autophagy (mitophagy) during starvation. Works as scaffold proteins that recruit ATG proteins to the pre-autophagosome (PAS), the site of vesicle/autophagosome formation. Required for the Cvt vesicles completion.</text>
</comment>
<keyword evidence="4" id="KW-0926">Vacuole</keyword>
<evidence type="ECO:0000256" key="2">
    <source>
        <dbReference type="ARBA" id="ARBA00023006"/>
    </source>
</evidence>
<dbReference type="GO" id="GO:0005774">
    <property type="term" value="C:vacuolar membrane"/>
    <property type="evidence" value="ECO:0007669"/>
    <property type="project" value="UniProtKB-SubCell"/>
</dbReference>
<keyword evidence="4" id="KW-0813">Transport</keyword>
<keyword evidence="4" id="KW-0472">Membrane</keyword>
<comment type="subcellular location">
    <subcellularLocation>
        <location evidence="4">Preautophagosomal structure membrane</location>
        <topology evidence="4">Peripheral membrane protein</topology>
    </subcellularLocation>
    <subcellularLocation>
        <location evidence="4">Vacuole membrane</location>
        <topology evidence="4">Peripheral membrane protein</topology>
    </subcellularLocation>
    <text evidence="4">During pexophagy, accumulates in the vacuolar membrane region, where the peroxisomes contact the vacuole.</text>
</comment>
<dbReference type="GO" id="GO:0034727">
    <property type="term" value="P:piecemeal microautophagy of the nucleus"/>
    <property type="evidence" value="ECO:0007669"/>
    <property type="project" value="TreeGrafter"/>
</dbReference>
<dbReference type="GO" id="GO:0015031">
    <property type="term" value="P:protein transport"/>
    <property type="evidence" value="ECO:0007669"/>
    <property type="project" value="UniProtKB-KW"/>
</dbReference>
<feature type="coiled-coil region" evidence="5">
    <location>
        <begin position="62"/>
        <end position="107"/>
    </location>
</feature>
<sequence length="682" mass="77777">MHPSIDTRPATIDLSNDVSSVILAGDMSAVLSVNTESTDDLTKAHEEIARLKSMIQQRDVSVAELRERLEKNQQEHEQYRDQAEHEKEELRLQIHECEQLLEDERQAYEENTKSFLKEAQIKDNLADIRIADLESDWKVKVTALTEDLGTTRQNQDDLKQRNHELETHLSTTGHQMERLEREYERYKKDTTAAKEELEMKMEYLLVEMNNSDAAKEEIRQKLSQAREMVTKAENDWFEKNNALEKLKQAHEHACDTVNNLLLRLNPNFTRTLYTGDQDIVTLLDIMGGELKDYIAEMGRVHTQYQTLEANYKDACQNLDIMNDERAEHLNLSGQLATRLDDIRKSVFFEITNQLQLPVNEDEAGAMTKKIITLDTQEDAVAWNELLLAFNMMNTSKFVSRIRKKVKNAHELTRRWQKEYKDLKEKYTKASVAMHEKIAFRNFKVGDMALFLPTRNSTGNPWAAFNINAPHYFLQPSDSLTSQLHSREWIVARITSIVECVVDAQDLNTNPYGLADGLTFYQLEVEHWKNHRHRLKKKKTSEGSSSLSPNLAPADSKQISSSSLTADAPDQDDDAVTRYHRRNTVPIIHQQDIGLASITSSAFMDGPPSGDRYHSAVSSPALSQNANQTSPVSSPNVIHSTTLPFSSQSKTPAPFRRPIPTSPTDNPSPTNDIADPTIAWNFT</sequence>
<evidence type="ECO:0000256" key="1">
    <source>
        <dbReference type="ARBA" id="ARBA00009729"/>
    </source>
</evidence>
<dbReference type="EMBL" id="MCGT01000004">
    <property type="protein sequence ID" value="ORX60356.1"/>
    <property type="molecule type" value="Genomic_DNA"/>
</dbReference>
<comment type="caution">
    <text evidence="8">The sequence shown here is derived from an EMBL/GenBank/DDBJ whole genome shotgun (WGS) entry which is preliminary data.</text>
</comment>
<dbReference type="GO" id="GO:0000422">
    <property type="term" value="P:autophagy of mitochondrion"/>
    <property type="evidence" value="ECO:0007669"/>
    <property type="project" value="TreeGrafter"/>
</dbReference>
<evidence type="ECO:0000259" key="7">
    <source>
        <dbReference type="Pfam" id="PF10377"/>
    </source>
</evidence>
<dbReference type="GO" id="GO:0034517">
    <property type="term" value="P:ribophagy"/>
    <property type="evidence" value="ECO:0007669"/>
    <property type="project" value="TreeGrafter"/>
</dbReference>
<name>A0A1X2GS76_9FUNG</name>
<keyword evidence="4" id="KW-0653">Protein transport</keyword>
<feature type="region of interest" description="Disordered" evidence="6">
    <location>
        <begin position="599"/>
        <end position="682"/>
    </location>
</feature>
<keyword evidence="3 5" id="KW-0175">Coiled coil</keyword>
<dbReference type="STRING" id="101127.A0A1X2GS76"/>
<comment type="subunit">
    <text evidence="4">Homodimer.</text>
</comment>
<dbReference type="GO" id="GO:0060090">
    <property type="term" value="F:molecular adaptor activity"/>
    <property type="evidence" value="ECO:0007669"/>
    <property type="project" value="TreeGrafter"/>
</dbReference>
<dbReference type="Proteomes" id="UP000242146">
    <property type="component" value="Unassembled WGS sequence"/>
</dbReference>
<evidence type="ECO:0000256" key="5">
    <source>
        <dbReference type="SAM" id="Coils"/>
    </source>
</evidence>
<dbReference type="InterPro" id="IPR040040">
    <property type="entry name" value="ATG11"/>
</dbReference>
<keyword evidence="9" id="KW-1185">Reference proteome</keyword>
<dbReference type="GO" id="GO:1903599">
    <property type="term" value="P:positive regulation of autophagy of mitochondrion"/>
    <property type="evidence" value="ECO:0007669"/>
    <property type="project" value="UniProtKB-UniRule"/>
</dbReference>
<gene>
    <name evidence="8" type="ORF">DM01DRAFT_1158481</name>
</gene>
<dbReference type="GO" id="GO:0019901">
    <property type="term" value="F:protein kinase binding"/>
    <property type="evidence" value="ECO:0007669"/>
    <property type="project" value="TreeGrafter"/>
</dbReference>